<evidence type="ECO:0000256" key="1">
    <source>
        <dbReference type="ARBA" id="ARBA00009865"/>
    </source>
</evidence>
<evidence type="ECO:0000313" key="8">
    <source>
        <dbReference type="Proteomes" id="UP000756346"/>
    </source>
</evidence>
<evidence type="ECO:0000256" key="3">
    <source>
        <dbReference type="ARBA" id="ARBA00023295"/>
    </source>
</evidence>
<dbReference type="InterPro" id="IPR023296">
    <property type="entry name" value="Glyco_hydro_beta-prop_sf"/>
</dbReference>
<dbReference type="InterPro" id="IPR006710">
    <property type="entry name" value="Glyco_hydro_43"/>
</dbReference>
<dbReference type="Pfam" id="PF17851">
    <property type="entry name" value="GH43_C2"/>
    <property type="match status" value="1"/>
</dbReference>
<dbReference type="Gene3D" id="2.60.120.200">
    <property type="match status" value="1"/>
</dbReference>
<dbReference type="InterPro" id="IPR013320">
    <property type="entry name" value="ConA-like_dom_sf"/>
</dbReference>
<dbReference type="RefSeq" id="XP_046011094.1">
    <property type="nucleotide sequence ID" value="XM_046150211.1"/>
</dbReference>
<organism evidence="7 8">
    <name type="scientific">Microdochium trichocladiopsis</name>
    <dbReference type="NCBI Taxonomy" id="1682393"/>
    <lineage>
        <taxon>Eukaryota</taxon>
        <taxon>Fungi</taxon>
        <taxon>Dikarya</taxon>
        <taxon>Ascomycota</taxon>
        <taxon>Pezizomycotina</taxon>
        <taxon>Sordariomycetes</taxon>
        <taxon>Xylariomycetidae</taxon>
        <taxon>Xylariales</taxon>
        <taxon>Microdochiaceae</taxon>
        <taxon>Microdochium</taxon>
    </lineage>
</organism>
<comment type="caution">
    <text evidence="7">The sequence shown here is derived from an EMBL/GenBank/DDBJ whole genome shotgun (WGS) entry which is preliminary data.</text>
</comment>
<dbReference type="OrthoDB" id="2139957at2759"/>
<dbReference type="GeneID" id="70179757"/>
<evidence type="ECO:0000256" key="5">
    <source>
        <dbReference type="SAM" id="SignalP"/>
    </source>
</evidence>
<dbReference type="SUPFAM" id="SSF49899">
    <property type="entry name" value="Concanavalin A-like lectins/glucanases"/>
    <property type="match status" value="1"/>
</dbReference>
<dbReference type="GO" id="GO:0005975">
    <property type="term" value="P:carbohydrate metabolic process"/>
    <property type="evidence" value="ECO:0007669"/>
    <property type="project" value="InterPro"/>
</dbReference>
<feature type="domain" description="Beta-xylosidase C-terminal Concanavalin A-like" evidence="6">
    <location>
        <begin position="315"/>
        <end position="504"/>
    </location>
</feature>
<dbReference type="InterPro" id="IPR051795">
    <property type="entry name" value="Glycosyl_Hydrlase_43"/>
</dbReference>
<keyword evidence="5" id="KW-0732">Signal</keyword>
<accession>A0A9P8Y619</accession>
<evidence type="ECO:0000256" key="4">
    <source>
        <dbReference type="RuleBase" id="RU361187"/>
    </source>
</evidence>
<keyword evidence="8" id="KW-1185">Reference proteome</keyword>
<evidence type="ECO:0000259" key="6">
    <source>
        <dbReference type="Pfam" id="PF17851"/>
    </source>
</evidence>
<reference evidence="7" key="1">
    <citation type="journal article" date="2021" name="Nat. Commun.">
        <title>Genetic determinants of endophytism in the Arabidopsis root mycobiome.</title>
        <authorList>
            <person name="Mesny F."/>
            <person name="Miyauchi S."/>
            <person name="Thiergart T."/>
            <person name="Pickel B."/>
            <person name="Atanasova L."/>
            <person name="Karlsson M."/>
            <person name="Huettel B."/>
            <person name="Barry K.W."/>
            <person name="Haridas S."/>
            <person name="Chen C."/>
            <person name="Bauer D."/>
            <person name="Andreopoulos W."/>
            <person name="Pangilinan J."/>
            <person name="LaButti K."/>
            <person name="Riley R."/>
            <person name="Lipzen A."/>
            <person name="Clum A."/>
            <person name="Drula E."/>
            <person name="Henrissat B."/>
            <person name="Kohler A."/>
            <person name="Grigoriev I.V."/>
            <person name="Martin F.M."/>
            <person name="Hacquard S."/>
        </authorList>
    </citation>
    <scope>NUCLEOTIDE SEQUENCE</scope>
    <source>
        <strain evidence="7">MPI-CAGE-CH-0230</strain>
    </source>
</reference>
<name>A0A9P8Y619_9PEZI</name>
<keyword evidence="3 4" id="KW-0326">Glycosidase</keyword>
<dbReference type="PANTHER" id="PTHR42812:SF15">
    <property type="entry name" value="HYDROLASE, PUTATIVE (AFU_ORTHOLOGUE AFUA_2G00930)-RELATED"/>
    <property type="match status" value="1"/>
</dbReference>
<dbReference type="SUPFAM" id="SSF75005">
    <property type="entry name" value="Arabinanase/levansucrase/invertase"/>
    <property type="match status" value="1"/>
</dbReference>
<dbReference type="PANTHER" id="PTHR42812">
    <property type="entry name" value="BETA-XYLOSIDASE"/>
    <property type="match status" value="1"/>
</dbReference>
<sequence length="513" mass="56547">MKLTILALLSVAIMALAEQFTNPVLWEDLADNEVHRVGDTFYMTASTMHYSPGAPVLRSYDLVNWEYIGHSVPVLDWSSKYNLQNGQQAYIKGIWASSLRYRPSSGQWFFLACIEFSTTYVYVANNPAGPWTKHTTINKCYYDAGLVFDDNDTPYVAYGNTQISVSQLSADMKSEVRSQQVYSTPSNIGTLEGSRMYKRNGQYYIILTRPPDGQFVLKASSPWGPYTIKTLADRVKLAAVPSAGSPHQGSFVDTPSGQWYYMGFADMYPGGRCPVLAPITWGSDGFPTLTTVNGQWGNYDYPVARRNVQSSLGTDTFQGSSLNHKWEWNHNPDTSGFSFANPGLTLRTVSRTDDLYASRNTLTTRIRGPVGTGTLRFDFSGMANGDRAGLAVLRDKSAYIAVEKVNNAYNLVVYTGLTMNTNWSTLSKGTVAARVNNLSVRQVSLRMVANIRPGGAGSAQFSYSLDGNSFTNLGPTASLHNSWEFFMGYRYGIFNFATSATGGSIKVISFTSA</sequence>
<feature type="chain" id="PRO_5040374806" evidence="5">
    <location>
        <begin position="18"/>
        <end position="513"/>
    </location>
</feature>
<dbReference type="EMBL" id="JAGTJQ010000006">
    <property type="protein sequence ID" value="KAH7028806.1"/>
    <property type="molecule type" value="Genomic_DNA"/>
</dbReference>
<protein>
    <submittedName>
        <fullName evidence="7">Family 43 glycosyl hydrolase</fullName>
    </submittedName>
</protein>
<proteinExistence type="inferred from homology"/>
<dbReference type="Pfam" id="PF04616">
    <property type="entry name" value="Glyco_hydro_43"/>
    <property type="match status" value="1"/>
</dbReference>
<dbReference type="Gene3D" id="2.115.10.20">
    <property type="entry name" value="Glycosyl hydrolase domain, family 43"/>
    <property type="match status" value="1"/>
</dbReference>
<dbReference type="InterPro" id="IPR041542">
    <property type="entry name" value="GH43_C2"/>
</dbReference>
<feature type="signal peptide" evidence="5">
    <location>
        <begin position="1"/>
        <end position="17"/>
    </location>
</feature>
<dbReference type="Proteomes" id="UP000756346">
    <property type="component" value="Unassembled WGS sequence"/>
</dbReference>
<dbReference type="AlphaFoldDB" id="A0A9P8Y619"/>
<keyword evidence="2 4" id="KW-0378">Hydrolase</keyword>
<comment type="similarity">
    <text evidence="1 4">Belongs to the glycosyl hydrolase 43 family.</text>
</comment>
<evidence type="ECO:0000256" key="2">
    <source>
        <dbReference type="ARBA" id="ARBA00022801"/>
    </source>
</evidence>
<evidence type="ECO:0000313" key="7">
    <source>
        <dbReference type="EMBL" id="KAH7028806.1"/>
    </source>
</evidence>
<dbReference type="GO" id="GO:0004553">
    <property type="term" value="F:hydrolase activity, hydrolyzing O-glycosyl compounds"/>
    <property type="evidence" value="ECO:0007669"/>
    <property type="project" value="InterPro"/>
</dbReference>
<dbReference type="CDD" id="cd09001">
    <property type="entry name" value="GH43_FsAxh1-like"/>
    <property type="match status" value="1"/>
</dbReference>
<gene>
    <name evidence="7" type="ORF">B0I36DRAFT_246196</name>
</gene>